<evidence type="ECO:0000256" key="2">
    <source>
        <dbReference type="ARBA" id="ARBA00022692"/>
    </source>
</evidence>
<keyword evidence="2 5" id="KW-0812">Transmembrane</keyword>
<sequence>MTAFLLALAIFLLAHVVPAATGLRAFLVARLGRPLYVALYATLSVALLAWVIAAAARAPYVELWPPSPATAAVPILVMPLAAALLGAAILEPNPLSVGFRGSRDAGRIRGVVAVTRHPVLWAFLLWAAAHLVANGDLVSVVLFGGFAAFAWRGMAVADRRAQAKLGERAWTEAARNTSVVPFAGVIAGRAASLRSLPSGIGALLGLAFYALLLAGLHQALFGVDPLAWWR</sequence>
<feature type="transmembrane region" description="Helical" evidence="5">
    <location>
        <begin position="68"/>
        <end position="90"/>
    </location>
</feature>
<evidence type="ECO:0000256" key="3">
    <source>
        <dbReference type="ARBA" id="ARBA00022989"/>
    </source>
</evidence>
<dbReference type="InterPro" id="IPR009915">
    <property type="entry name" value="NnrU_dom"/>
</dbReference>
<evidence type="ECO:0000313" key="8">
    <source>
        <dbReference type="Proteomes" id="UP000773614"/>
    </source>
</evidence>
<keyword evidence="4 5" id="KW-0472">Membrane</keyword>
<evidence type="ECO:0000256" key="1">
    <source>
        <dbReference type="ARBA" id="ARBA00004141"/>
    </source>
</evidence>
<keyword evidence="8" id="KW-1185">Reference proteome</keyword>
<evidence type="ECO:0000256" key="4">
    <source>
        <dbReference type="ARBA" id="ARBA00023136"/>
    </source>
</evidence>
<gene>
    <name evidence="7" type="ORF">E4O86_16050</name>
</gene>
<dbReference type="Proteomes" id="UP000773614">
    <property type="component" value="Unassembled WGS sequence"/>
</dbReference>
<feature type="domain" description="NnrU" evidence="6">
    <location>
        <begin position="4"/>
        <end position="225"/>
    </location>
</feature>
<comment type="subcellular location">
    <subcellularLocation>
        <location evidence="1">Membrane</location>
        <topology evidence="1">Multi-pass membrane protein</topology>
    </subcellularLocation>
</comment>
<organism evidence="7 8">
    <name type="scientific">Propylenella binzhouense</name>
    <dbReference type="NCBI Taxonomy" id="2555902"/>
    <lineage>
        <taxon>Bacteria</taxon>
        <taxon>Pseudomonadati</taxon>
        <taxon>Pseudomonadota</taxon>
        <taxon>Alphaproteobacteria</taxon>
        <taxon>Hyphomicrobiales</taxon>
        <taxon>Propylenellaceae</taxon>
        <taxon>Propylenella</taxon>
    </lineage>
</organism>
<proteinExistence type="predicted"/>
<keyword evidence="3 5" id="KW-1133">Transmembrane helix</keyword>
<protein>
    <recommendedName>
        <fullName evidence="6">NnrU domain-containing protein</fullName>
    </recommendedName>
</protein>
<feature type="transmembrane region" description="Helical" evidence="5">
    <location>
        <begin position="199"/>
        <end position="220"/>
    </location>
</feature>
<evidence type="ECO:0000256" key="5">
    <source>
        <dbReference type="SAM" id="Phobius"/>
    </source>
</evidence>
<feature type="transmembrane region" description="Helical" evidence="5">
    <location>
        <begin position="35"/>
        <end position="56"/>
    </location>
</feature>
<reference evidence="7" key="1">
    <citation type="submission" date="2019-03" db="EMBL/GenBank/DDBJ databases">
        <title>Afifella sp. nov., isolated from activated sludge.</title>
        <authorList>
            <person name="Li Q."/>
            <person name="Liu Y."/>
        </authorList>
    </citation>
    <scope>NUCLEOTIDE SEQUENCE</scope>
    <source>
        <strain evidence="7">L72</strain>
    </source>
</reference>
<evidence type="ECO:0000313" key="7">
    <source>
        <dbReference type="EMBL" id="MYZ49224.1"/>
    </source>
</evidence>
<evidence type="ECO:0000259" key="6">
    <source>
        <dbReference type="Pfam" id="PF07298"/>
    </source>
</evidence>
<feature type="transmembrane region" description="Helical" evidence="5">
    <location>
        <begin position="123"/>
        <end position="151"/>
    </location>
</feature>
<dbReference type="EMBL" id="SPKJ01000064">
    <property type="protein sequence ID" value="MYZ49224.1"/>
    <property type="molecule type" value="Genomic_DNA"/>
</dbReference>
<dbReference type="Pfam" id="PF07298">
    <property type="entry name" value="NnrU"/>
    <property type="match status" value="1"/>
</dbReference>
<dbReference type="AlphaFoldDB" id="A0A964T6C2"/>
<accession>A0A964T6C2</accession>
<name>A0A964T6C2_9HYPH</name>
<dbReference type="OrthoDB" id="7828645at2"/>
<dbReference type="GO" id="GO:0016020">
    <property type="term" value="C:membrane"/>
    <property type="evidence" value="ECO:0007669"/>
    <property type="project" value="UniProtKB-SubCell"/>
</dbReference>
<dbReference type="RefSeq" id="WP_161141567.1">
    <property type="nucleotide sequence ID" value="NZ_SPKJ01000064.1"/>
</dbReference>
<comment type="caution">
    <text evidence="7">The sequence shown here is derived from an EMBL/GenBank/DDBJ whole genome shotgun (WGS) entry which is preliminary data.</text>
</comment>